<organism evidence="1 2">
    <name type="scientific">Plakobranchus ocellatus</name>
    <dbReference type="NCBI Taxonomy" id="259542"/>
    <lineage>
        <taxon>Eukaryota</taxon>
        <taxon>Metazoa</taxon>
        <taxon>Spiralia</taxon>
        <taxon>Lophotrochozoa</taxon>
        <taxon>Mollusca</taxon>
        <taxon>Gastropoda</taxon>
        <taxon>Heterobranchia</taxon>
        <taxon>Euthyneura</taxon>
        <taxon>Panpulmonata</taxon>
        <taxon>Sacoglossa</taxon>
        <taxon>Placobranchoidea</taxon>
        <taxon>Plakobranchidae</taxon>
        <taxon>Plakobranchus</taxon>
    </lineage>
</organism>
<sequence>MIALTQECHLMLSVVDVTVGFVDLFVGDGGSNGGNVGGGNGGNDGGGNGGNDGGARAKDECSLSLTRALSADDKHAARCPDIRSKARTRKRKRLLGVSIAKPECIICEKLRVYLLANCVCLHRIGKLSTNYQTQQRDYRQNAACHYSDHKGETWGRALRGKTLRLRLRDALTKGNKVYNWEQRGKQTALFGGSVVFNYDKYILPVSQTVSFGGGIRLIAFPSPLVFRALGVR</sequence>
<protein>
    <submittedName>
        <fullName evidence="1">Uncharacterized protein</fullName>
    </submittedName>
</protein>
<dbReference type="EMBL" id="BLXT01004654">
    <property type="protein sequence ID" value="GFO16188.1"/>
    <property type="molecule type" value="Genomic_DNA"/>
</dbReference>
<name>A0AAV4BAK8_9GAST</name>
<dbReference type="Proteomes" id="UP000735302">
    <property type="component" value="Unassembled WGS sequence"/>
</dbReference>
<keyword evidence="2" id="KW-1185">Reference proteome</keyword>
<evidence type="ECO:0000313" key="2">
    <source>
        <dbReference type="Proteomes" id="UP000735302"/>
    </source>
</evidence>
<evidence type="ECO:0000313" key="1">
    <source>
        <dbReference type="EMBL" id="GFO16188.1"/>
    </source>
</evidence>
<accession>A0AAV4BAK8</accession>
<reference evidence="1 2" key="1">
    <citation type="journal article" date="2021" name="Elife">
        <title>Chloroplast acquisition without the gene transfer in kleptoplastic sea slugs, Plakobranchus ocellatus.</title>
        <authorList>
            <person name="Maeda T."/>
            <person name="Takahashi S."/>
            <person name="Yoshida T."/>
            <person name="Shimamura S."/>
            <person name="Takaki Y."/>
            <person name="Nagai Y."/>
            <person name="Toyoda A."/>
            <person name="Suzuki Y."/>
            <person name="Arimoto A."/>
            <person name="Ishii H."/>
            <person name="Satoh N."/>
            <person name="Nishiyama T."/>
            <person name="Hasebe M."/>
            <person name="Maruyama T."/>
            <person name="Minagawa J."/>
            <person name="Obokata J."/>
            <person name="Shigenobu S."/>
        </authorList>
    </citation>
    <scope>NUCLEOTIDE SEQUENCE [LARGE SCALE GENOMIC DNA]</scope>
</reference>
<proteinExistence type="predicted"/>
<dbReference type="AlphaFoldDB" id="A0AAV4BAK8"/>
<gene>
    <name evidence="1" type="ORF">PoB_004269300</name>
</gene>
<comment type="caution">
    <text evidence="1">The sequence shown here is derived from an EMBL/GenBank/DDBJ whole genome shotgun (WGS) entry which is preliminary data.</text>
</comment>